<name>A0A6C0AGA0_9ZZZZ</name>
<dbReference type="AlphaFoldDB" id="A0A6C0AGA0"/>
<reference evidence="1" key="1">
    <citation type="journal article" date="2020" name="Nature">
        <title>Giant virus diversity and host interactions through global metagenomics.</title>
        <authorList>
            <person name="Schulz F."/>
            <person name="Roux S."/>
            <person name="Paez-Espino D."/>
            <person name="Jungbluth S."/>
            <person name="Walsh D.A."/>
            <person name="Denef V.J."/>
            <person name="McMahon K.D."/>
            <person name="Konstantinidis K.T."/>
            <person name="Eloe-Fadrosh E.A."/>
            <person name="Kyrpides N.C."/>
            <person name="Woyke T."/>
        </authorList>
    </citation>
    <scope>NUCLEOTIDE SEQUENCE</scope>
    <source>
        <strain evidence="1">GVMAG-S-1021933-23</strain>
    </source>
</reference>
<proteinExistence type="predicted"/>
<organism evidence="1">
    <name type="scientific">viral metagenome</name>
    <dbReference type="NCBI Taxonomy" id="1070528"/>
    <lineage>
        <taxon>unclassified sequences</taxon>
        <taxon>metagenomes</taxon>
        <taxon>organismal metagenomes</taxon>
    </lineage>
</organism>
<evidence type="ECO:0000313" key="1">
    <source>
        <dbReference type="EMBL" id="QHS78493.1"/>
    </source>
</evidence>
<sequence length="268" mass="32287">MQINILEIPDFLQDSEFYRNLDLNFNELITIPELKITCEINNITDFKNLFETLNFFGVNNFPNNFIDYYLNNSEEVFNSLNKKSLKFKILLINFCNLKIENHNQFFITYKIINLYKLQDYDNYIEYALNNADNLFKDNYFKDNKDNKKLVKKIFSTQILELKDYKIIDDNIHFTIKNKKLSEEYKKSTSIISIESVSKIIDAIKNNIDYEYDSKKKYFEKNIPRYKKNNLYLVFYKSFSTLISPIIINEFNKKIILKEFQKILEFINS</sequence>
<dbReference type="EMBL" id="MN740598">
    <property type="protein sequence ID" value="QHS78493.1"/>
    <property type="molecule type" value="Genomic_DNA"/>
</dbReference>
<accession>A0A6C0AGA0</accession>
<protein>
    <submittedName>
        <fullName evidence="1">Uncharacterized protein</fullName>
    </submittedName>
</protein>